<proteinExistence type="inferred from homology"/>
<dbReference type="GO" id="GO:0051537">
    <property type="term" value="F:2 iron, 2 sulfur cluster binding"/>
    <property type="evidence" value="ECO:0007669"/>
    <property type="project" value="TreeGrafter"/>
</dbReference>
<dbReference type="GO" id="GO:0016226">
    <property type="term" value="P:iron-sulfur cluster assembly"/>
    <property type="evidence" value="ECO:0007669"/>
    <property type="project" value="TreeGrafter"/>
</dbReference>
<sequence length="233" mass="25680">MATISLRCVHAPSSANVFIQLARRSAPPPTILSLLLPRRNTGISANRRYSTEDSSRRRAASSMLTRRTFTQTRSFTVSSTRRQTRCVRNPTTDEDGNEMVLEITDRAGKRLSQIMKKDNNPNLALKIQVESGGCHGFQYLMSLITLPTTSDTTSGDWSSFEDDVVFEYLPDEAEASTPLLGGPKVLIDQPSLDLLKGSKVDFTMELIGSQFKITDNPYASSSCGCGTSFDIKI</sequence>
<dbReference type="InterPro" id="IPR035903">
    <property type="entry name" value="HesB-like_dom_sf"/>
</dbReference>
<dbReference type="AlphaFoldDB" id="A0A4R8QE82"/>
<dbReference type="GO" id="GO:0005506">
    <property type="term" value="F:iron ion binding"/>
    <property type="evidence" value="ECO:0007669"/>
    <property type="project" value="TreeGrafter"/>
</dbReference>
<organism evidence="2 3">
    <name type="scientific">Colletotrichum spinosum</name>
    <dbReference type="NCBI Taxonomy" id="1347390"/>
    <lineage>
        <taxon>Eukaryota</taxon>
        <taxon>Fungi</taxon>
        <taxon>Dikarya</taxon>
        <taxon>Ascomycota</taxon>
        <taxon>Pezizomycotina</taxon>
        <taxon>Sordariomycetes</taxon>
        <taxon>Hypocreomycetidae</taxon>
        <taxon>Glomerellales</taxon>
        <taxon>Glomerellaceae</taxon>
        <taxon>Colletotrichum</taxon>
        <taxon>Colletotrichum orbiculare species complex</taxon>
    </lineage>
</organism>
<comment type="caution">
    <text evidence="2">The sequence shown here is derived from an EMBL/GenBank/DDBJ whole genome shotgun (WGS) entry which is preliminary data.</text>
</comment>
<comment type="similarity">
    <text evidence="1">Belongs to the HesB/IscA family.</text>
</comment>
<dbReference type="PANTHER" id="PTHR43011">
    <property type="entry name" value="IRON-SULFUR CLUSTER ASSEMBLY 2 HOMOLOG, MITOCHONDRIAL"/>
    <property type="match status" value="1"/>
</dbReference>
<dbReference type="EMBL" id="QAPG01000027">
    <property type="protein sequence ID" value="TDZ37062.1"/>
    <property type="molecule type" value="Genomic_DNA"/>
</dbReference>
<dbReference type="Proteomes" id="UP000295083">
    <property type="component" value="Unassembled WGS sequence"/>
</dbReference>
<evidence type="ECO:0000313" key="2">
    <source>
        <dbReference type="EMBL" id="TDZ37062.1"/>
    </source>
</evidence>
<accession>A0A4R8QE82</accession>
<evidence type="ECO:0000256" key="1">
    <source>
        <dbReference type="ARBA" id="ARBA00006718"/>
    </source>
</evidence>
<dbReference type="Gene3D" id="2.60.300.12">
    <property type="entry name" value="HesB-like domain"/>
    <property type="match status" value="1"/>
</dbReference>
<dbReference type="PANTHER" id="PTHR43011:SF1">
    <property type="entry name" value="IRON-SULFUR CLUSTER ASSEMBLY 2 HOMOLOG, MITOCHONDRIAL"/>
    <property type="match status" value="1"/>
</dbReference>
<dbReference type="GO" id="GO:0005739">
    <property type="term" value="C:mitochondrion"/>
    <property type="evidence" value="ECO:0007669"/>
    <property type="project" value="TreeGrafter"/>
</dbReference>
<gene>
    <name evidence="2" type="ORF">C8035_v008183</name>
</gene>
<protein>
    <submittedName>
        <fullName evidence="2">Iron-sulfur cluster assembly 2-like protein</fullName>
    </submittedName>
</protein>
<name>A0A4R8QE82_9PEZI</name>
<dbReference type="SUPFAM" id="SSF89360">
    <property type="entry name" value="HesB-like domain"/>
    <property type="match status" value="1"/>
</dbReference>
<evidence type="ECO:0000313" key="3">
    <source>
        <dbReference type="Proteomes" id="UP000295083"/>
    </source>
</evidence>
<dbReference type="GO" id="GO:0051539">
    <property type="term" value="F:4 iron, 4 sulfur cluster binding"/>
    <property type="evidence" value="ECO:0007669"/>
    <property type="project" value="TreeGrafter"/>
</dbReference>
<keyword evidence="3" id="KW-1185">Reference proteome</keyword>
<reference evidence="2 3" key="1">
    <citation type="submission" date="2018-11" db="EMBL/GenBank/DDBJ databases">
        <title>Genome sequence and assembly of Colletotrichum spinosum.</title>
        <authorList>
            <person name="Gan P."/>
            <person name="Shirasu K."/>
        </authorList>
    </citation>
    <scope>NUCLEOTIDE SEQUENCE [LARGE SCALE GENOMIC DNA]</scope>
    <source>
        <strain evidence="2 3">CBS 515.97</strain>
    </source>
</reference>